<evidence type="ECO:0008006" key="4">
    <source>
        <dbReference type="Google" id="ProtNLM"/>
    </source>
</evidence>
<organism evidence="2 3">
    <name type="scientific">Adineta steineri</name>
    <dbReference type="NCBI Taxonomy" id="433720"/>
    <lineage>
        <taxon>Eukaryota</taxon>
        <taxon>Metazoa</taxon>
        <taxon>Spiralia</taxon>
        <taxon>Gnathifera</taxon>
        <taxon>Rotifera</taxon>
        <taxon>Eurotatoria</taxon>
        <taxon>Bdelloidea</taxon>
        <taxon>Adinetida</taxon>
        <taxon>Adinetidae</taxon>
        <taxon>Adineta</taxon>
    </lineage>
</organism>
<keyword evidence="1" id="KW-0812">Transmembrane</keyword>
<sequence>MLKNIFHRQYLNHSFSDWISLISNLFIPLIIGILAIVLPLQQEDLNEDHIEHSRISPFNHRLASMESLHDQQQQIILNTYQQDLTNLIFKYNLFKNSTDKRISLIIRTKTFHTLRQLDPIRKIFLRQLLIDSGIQYCINISYTDLSSLIFPQGSFYNQLKFTNIQAENLLLKNIYLYQSNFSYSILDNSLFLDSNCSYADFSYTSLQKTDWTNTDVTQSIFNYTNLYGAKITQEQLDKVQSLQGAILPNGSIVVG</sequence>
<dbReference type="OrthoDB" id="9993281at2759"/>
<evidence type="ECO:0000313" key="3">
    <source>
        <dbReference type="Proteomes" id="UP000663891"/>
    </source>
</evidence>
<dbReference type="Pfam" id="PF00805">
    <property type="entry name" value="Pentapeptide"/>
    <property type="match status" value="1"/>
</dbReference>
<proteinExistence type="predicted"/>
<name>A0A814MWZ0_9BILA</name>
<protein>
    <recommendedName>
        <fullName evidence="4">Pentapeptide repeat-containing protein</fullName>
    </recommendedName>
</protein>
<accession>A0A814MWZ0</accession>
<dbReference type="EMBL" id="CAJNON010000189">
    <property type="protein sequence ID" value="CAF1084209.1"/>
    <property type="molecule type" value="Genomic_DNA"/>
</dbReference>
<feature type="transmembrane region" description="Helical" evidence="1">
    <location>
        <begin position="21"/>
        <end position="40"/>
    </location>
</feature>
<keyword evidence="1" id="KW-1133">Transmembrane helix</keyword>
<dbReference type="InterPro" id="IPR001646">
    <property type="entry name" value="5peptide_repeat"/>
</dbReference>
<gene>
    <name evidence="2" type="ORF">VCS650_LOCUS19189</name>
</gene>
<comment type="caution">
    <text evidence="2">The sequence shown here is derived from an EMBL/GenBank/DDBJ whole genome shotgun (WGS) entry which is preliminary data.</text>
</comment>
<reference evidence="2" key="1">
    <citation type="submission" date="2021-02" db="EMBL/GenBank/DDBJ databases">
        <authorList>
            <person name="Nowell W R."/>
        </authorList>
    </citation>
    <scope>NUCLEOTIDE SEQUENCE</scope>
</reference>
<dbReference type="AlphaFoldDB" id="A0A814MWZ0"/>
<dbReference type="SUPFAM" id="SSF141571">
    <property type="entry name" value="Pentapeptide repeat-like"/>
    <property type="match status" value="1"/>
</dbReference>
<evidence type="ECO:0000313" key="2">
    <source>
        <dbReference type="EMBL" id="CAF1084209.1"/>
    </source>
</evidence>
<dbReference type="Gene3D" id="2.160.20.80">
    <property type="entry name" value="E3 ubiquitin-protein ligase SopA"/>
    <property type="match status" value="1"/>
</dbReference>
<evidence type="ECO:0000256" key="1">
    <source>
        <dbReference type="SAM" id="Phobius"/>
    </source>
</evidence>
<keyword evidence="1" id="KW-0472">Membrane</keyword>
<dbReference type="Proteomes" id="UP000663891">
    <property type="component" value="Unassembled WGS sequence"/>
</dbReference>